<dbReference type="GO" id="GO:0003677">
    <property type="term" value="F:DNA binding"/>
    <property type="evidence" value="ECO:0007669"/>
    <property type="project" value="UniProtKB-KW"/>
</dbReference>
<dbReference type="Gene3D" id="3.30.160.60">
    <property type="entry name" value="Classic Zinc Finger"/>
    <property type="match status" value="1"/>
</dbReference>
<evidence type="ECO:0000313" key="3">
    <source>
        <dbReference type="Proteomes" id="UP000806542"/>
    </source>
</evidence>
<dbReference type="AlphaFoldDB" id="A0A9D5M513"/>
<comment type="caution">
    <text evidence="2">The sequence shown here is derived from an EMBL/GenBank/DDBJ whole genome shotgun (WGS) entry which is preliminary data.</text>
</comment>
<evidence type="ECO:0000313" key="2">
    <source>
        <dbReference type="EMBL" id="MBE5040730.1"/>
    </source>
</evidence>
<dbReference type="SUPFAM" id="SSF54171">
    <property type="entry name" value="DNA-binding domain"/>
    <property type="match status" value="1"/>
</dbReference>
<dbReference type="Pfam" id="PF02920">
    <property type="entry name" value="Integrase_DNA"/>
    <property type="match status" value="1"/>
</dbReference>
<evidence type="ECO:0000259" key="1">
    <source>
        <dbReference type="Pfam" id="PF02920"/>
    </source>
</evidence>
<protein>
    <submittedName>
        <fullName evidence="2">Integrase DNA-binding domain-containing protein</fullName>
    </submittedName>
</protein>
<proteinExistence type="predicted"/>
<accession>A0A9D5M513</accession>
<reference evidence="2" key="1">
    <citation type="submission" date="2020-10" db="EMBL/GenBank/DDBJ databases">
        <title>ChiBAC.</title>
        <authorList>
            <person name="Zenner C."/>
            <person name="Hitch T.C.A."/>
            <person name="Clavel T."/>
        </authorList>
    </citation>
    <scope>NUCLEOTIDE SEQUENCE</scope>
    <source>
        <strain evidence="2">DSM 107454</strain>
    </source>
</reference>
<dbReference type="GO" id="GO:0008907">
    <property type="term" value="F:integrase activity"/>
    <property type="evidence" value="ECO:0007669"/>
    <property type="project" value="InterPro"/>
</dbReference>
<dbReference type="InterPro" id="IPR016177">
    <property type="entry name" value="DNA-bd_dom_sf"/>
</dbReference>
<dbReference type="RefSeq" id="WP_318961759.1">
    <property type="nucleotide sequence ID" value="NZ_JADCKB010000021.1"/>
</dbReference>
<keyword evidence="2" id="KW-0238">DNA-binding</keyword>
<dbReference type="InterPro" id="IPR004191">
    <property type="entry name" value="Integrase_Tn916-type_DNA-bd_N"/>
</dbReference>
<name>A0A9D5M513_9FIRM</name>
<keyword evidence="3" id="KW-1185">Reference proteome</keyword>
<feature type="domain" description="Integrase Tn916-type N-terminal DNA binding" evidence="1">
    <location>
        <begin position="16"/>
        <end position="70"/>
    </location>
</feature>
<organism evidence="2 3">
    <name type="scientific">Ructibacterium gallinarum</name>
    <dbReference type="NCBI Taxonomy" id="2779355"/>
    <lineage>
        <taxon>Bacteria</taxon>
        <taxon>Bacillati</taxon>
        <taxon>Bacillota</taxon>
        <taxon>Clostridia</taxon>
        <taxon>Eubacteriales</taxon>
        <taxon>Oscillospiraceae</taxon>
        <taxon>Ructibacterium</taxon>
    </lineage>
</organism>
<sequence length="123" mass="14945">MGDVDLWQRKNEITNERQYSDGKYEYRYIDRNGMKHSIYSWKLVSAYKISNGKKCEESLRDMKCRIERDLEDDIAPQEAKQITLDKIYDEYMKSKYELKQSTRINYKYIKPVLGNKKSVIYRY</sequence>
<gene>
    <name evidence="2" type="ORF">INF28_09695</name>
</gene>
<dbReference type="Proteomes" id="UP000806542">
    <property type="component" value="Unassembled WGS sequence"/>
</dbReference>
<dbReference type="EMBL" id="JADCKB010000021">
    <property type="protein sequence ID" value="MBE5040730.1"/>
    <property type="molecule type" value="Genomic_DNA"/>
</dbReference>